<proteinExistence type="predicted"/>
<protein>
    <submittedName>
        <fullName evidence="2">Uncharacterized protein</fullName>
    </submittedName>
</protein>
<dbReference type="OrthoDB" id="3643156at2759"/>
<evidence type="ECO:0000313" key="3">
    <source>
        <dbReference type="Proteomes" id="UP000799444"/>
    </source>
</evidence>
<dbReference type="AlphaFoldDB" id="A0A9P4QZL3"/>
<evidence type="ECO:0000256" key="1">
    <source>
        <dbReference type="SAM" id="SignalP"/>
    </source>
</evidence>
<gene>
    <name evidence="2" type="ORF">EJ04DRAFT_577142</name>
</gene>
<comment type="caution">
    <text evidence="2">The sequence shown here is derived from an EMBL/GenBank/DDBJ whole genome shotgun (WGS) entry which is preliminary data.</text>
</comment>
<dbReference type="Proteomes" id="UP000799444">
    <property type="component" value="Unassembled WGS sequence"/>
</dbReference>
<keyword evidence="1" id="KW-0732">Signal</keyword>
<evidence type="ECO:0000313" key="2">
    <source>
        <dbReference type="EMBL" id="KAF2734092.1"/>
    </source>
</evidence>
<feature type="chain" id="PRO_5040313787" evidence="1">
    <location>
        <begin position="23"/>
        <end position="336"/>
    </location>
</feature>
<sequence length="336" mass="36674">MPSLKYLFAAGSSILFFYLLLSRHQMSETSSAFSGAALGISLAADHGTVSTRQRDGTFQDIGRVDGDASYIALVKRLSQVQTRHPSPPYDTMDDQWNDQPRQLWRKVRKSIGLPASSEVAALSSFLQKLVQLAGPCNSVIISYPALPGLYQEDIADSASYLNLLMPAGNHRYPPHEIVAAYAGHGMGLCKSFTNKDQCRKEGLELPVRPTLLAEGTETAVIFHVASMREAIDLASSDLDLSISSGLGSPDAKFIPQHVAQLLRKRYDRLPERPKTITVILTGTKWEGFQTAIKQGVEEAGFEAQILSANAEFVAARGAAELAWRARSLQNGDPEEL</sequence>
<reference evidence="2" key="1">
    <citation type="journal article" date="2020" name="Stud. Mycol.">
        <title>101 Dothideomycetes genomes: a test case for predicting lifestyles and emergence of pathogens.</title>
        <authorList>
            <person name="Haridas S."/>
            <person name="Albert R."/>
            <person name="Binder M."/>
            <person name="Bloem J."/>
            <person name="Labutti K."/>
            <person name="Salamov A."/>
            <person name="Andreopoulos B."/>
            <person name="Baker S."/>
            <person name="Barry K."/>
            <person name="Bills G."/>
            <person name="Bluhm B."/>
            <person name="Cannon C."/>
            <person name="Castanera R."/>
            <person name="Culley D."/>
            <person name="Daum C."/>
            <person name="Ezra D."/>
            <person name="Gonzalez J."/>
            <person name="Henrissat B."/>
            <person name="Kuo A."/>
            <person name="Liang C."/>
            <person name="Lipzen A."/>
            <person name="Lutzoni F."/>
            <person name="Magnuson J."/>
            <person name="Mondo S."/>
            <person name="Nolan M."/>
            <person name="Ohm R."/>
            <person name="Pangilinan J."/>
            <person name="Park H.-J."/>
            <person name="Ramirez L."/>
            <person name="Alfaro M."/>
            <person name="Sun H."/>
            <person name="Tritt A."/>
            <person name="Yoshinaga Y."/>
            <person name="Zwiers L.-H."/>
            <person name="Turgeon B."/>
            <person name="Goodwin S."/>
            <person name="Spatafora J."/>
            <person name="Crous P."/>
            <person name="Grigoriev I."/>
        </authorList>
    </citation>
    <scope>NUCLEOTIDE SEQUENCE</scope>
    <source>
        <strain evidence="2">CBS 125425</strain>
    </source>
</reference>
<feature type="signal peptide" evidence="1">
    <location>
        <begin position="1"/>
        <end position="22"/>
    </location>
</feature>
<dbReference type="EMBL" id="ML996152">
    <property type="protein sequence ID" value="KAF2734092.1"/>
    <property type="molecule type" value="Genomic_DNA"/>
</dbReference>
<name>A0A9P4QZL3_9PLEO</name>
<organism evidence="2 3">
    <name type="scientific">Polyplosphaeria fusca</name>
    <dbReference type="NCBI Taxonomy" id="682080"/>
    <lineage>
        <taxon>Eukaryota</taxon>
        <taxon>Fungi</taxon>
        <taxon>Dikarya</taxon>
        <taxon>Ascomycota</taxon>
        <taxon>Pezizomycotina</taxon>
        <taxon>Dothideomycetes</taxon>
        <taxon>Pleosporomycetidae</taxon>
        <taxon>Pleosporales</taxon>
        <taxon>Tetraplosphaeriaceae</taxon>
        <taxon>Polyplosphaeria</taxon>
    </lineage>
</organism>
<keyword evidence="3" id="KW-1185">Reference proteome</keyword>
<accession>A0A9P4QZL3</accession>